<organism evidence="1 2">
    <name type="scientific">Priestia megaterium (strain ATCC 14581 / DSM 32 / CCUG 1817 / JCM 2506 / NBRC 15308 / NCIMB 9376 / NCTC 10342 / NRRL B-14308 / VKM B-512 / Ford 19)</name>
    <name type="common">Bacillus megaterium</name>
    <dbReference type="NCBI Taxonomy" id="1348623"/>
    <lineage>
        <taxon>Bacteria</taxon>
        <taxon>Bacillati</taxon>
        <taxon>Bacillota</taxon>
        <taxon>Bacilli</taxon>
        <taxon>Bacillales</taxon>
        <taxon>Bacillaceae</taxon>
        <taxon>Priestia</taxon>
    </lineage>
</organism>
<keyword evidence="1" id="KW-0808">Transferase</keyword>
<name>A0A0B6AKD9_PRIM2</name>
<proteinExistence type="predicted"/>
<dbReference type="SUPFAM" id="SSF53474">
    <property type="entry name" value="alpha/beta-Hydrolases"/>
    <property type="match status" value="1"/>
</dbReference>
<dbReference type="Gene3D" id="3.40.50.1820">
    <property type="entry name" value="alpha/beta hydrolase"/>
    <property type="match status" value="1"/>
</dbReference>
<dbReference type="KEGG" id="bmeg:BG04_5192"/>
<accession>A0A0B6AKD9</accession>
<dbReference type="EMBL" id="CP009920">
    <property type="protein sequence ID" value="AJI25355.1"/>
    <property type="molecule type" value="Genomic_DNA"/>
</dbReference>
<dbReference type="HOGENOM" id="CLU_062980_0_0_9"/>
<dbReference type="Proteomes" id="UP000031829">
    <property type="component" value="Chromosome"/>
</dbReference>
<gene>
    <name evidence="1" type="ORF">BG04_5192</name>
</gene>
<dbReference type="AlphaFoldDB" id="A0A0B6AKD9"/>
<reference evidence="1 2" key="1">
    <citation type="journal article" date="2015" name="Genome Announc.">
        <title>Complete genome sequences for 35 biothreat assay-relevant bacillus species.</title>
        <authorList>
            <person name="Johnson S.L."/>
            <person name="Daligault H.E."/>
            <person name="Davenport K.W."/>
            <person name="Jaissle J."/>
            <person name="Frey K.G."/>
            <person name="Ladner J.T."/>
            <person name="Broomall S.M."/>
            <person name="Bishop-Lilly K.A."/>
            <person name="Bruce D.C."/>
            <person name="Gibbons H.S."/>
            <person name="Coyne S.R."/>
            <person name="Lo C.C."/>
            <person name="Meincke L."/>
            <person name="Munk A.C."/>
            <person name="Koroleva G.I."/>
            <person name="Rosenzweig C.N."/>
            <person name="Palacios G.F."/>
            <person name="Redden C.L."/>
            <person name="Minogue T.D."/>
            <person name="Chain P.S."/>
        </authorList>
    </citation>
    <scope>NUCLEOTIDE SEQUENCE [LARGE SCALE GENOMIC DNA]</scope>
    <source>
        <strain evidence="2">ATCC 14581 / DSM 32 / JCM 2506 / NBRC 15308 / NCIMB 9376 / NCTC 10342 / NRRL B-14308 / VKM B-512</strain>
    </source>
</reference>
<sequence>MLDQYEKITSTYEKLDELQLPFNRPVLVAVEWNGVLFEFLIRLKRESSHLLVFGSGGGASQEMPAGPPYFQRHSWMNEFQDSIIYYNDPTLYLGKVSLAWGQGTSDRFYLKDIAVLIEKFMKKVHVNSSNVLFYGSSGGGFMSMFLAGYVKGAKALVNNPQTCLTKWLKTPVRQVFNLSYPNLTEDEVIALYGERINAVKFFRHINYVPKVYYLQNGAFEYDMNNHLLPFLTDLQDMPDDCEINNIKVELYYNPKLKHAAVSKQETIDYVNMAKKI</sequence>
<evidence type="ECO:0000313" key="1">
    <source>
        <dbReference type="EMBL" id="AJI25355.1"/>
    </source>
</evidence>
<dbReference type="InterPro" id="IPR029058">
    <property type="entry name" value="AB_hydrolase_fold"/>
</dbReference>
<dbReference type="GO" id="GO:0016740">
    <property type="term" value="F:transferase activity"/>
    <property type="evidence" value="ECO:0007669"/>
    <property type="project" value="UniProtKB-KW"/>
</dbReference>
<dbReference type="RefSeq" id="WP_034651343.1">
    <property type="nucleotide sequence ID" value="NZ_BCVB01000010.1"/>
</dbReference>
<evidence type="ECO:0000313" key="2">
    <source>
        <dbReference type="Proteomes" id="UP000031829"/>
    </source>
</evidence>
<dbReference type="GeneID" id="93643150"/>
<protein>
    <submittedName>
        <fullName evidence="1">Putative glycosyl transferase, group 2</fullName>
    </submittedName>
</protein>